<reference evidence="2 3" key="1">
    <citation type="submission" date="2024-03" db="EMBL/GenBank/DDBJ databases">
        <title>Complete genome of BD2.</title>
        <authorList>
            <person name="Cao G."/>
        </authorList>
    </citation>
    <scope>NUCLEOTIDE SEQUENCE [LARGE SCALE GENOMIC DNA]</scope>
    <source>
        <strain evidence="2 3">BD2</strain>
    </source>
</reference>
<dbReference type="Proteomes" id="UP001476583">
    <property type="component" value="Chromosome"/>
</dbReference>
<proteinExistence type="predicted"/>
<keyword evidence="1" id="KW-0732">Signal</keyword>
<evidence type="ECO:0000256" key="1">
    <source>
        <dbReference type="SAM" id="SignalP"/>
    </source>
</evidence>
<sequence>MLNIKKNLATATFSLILLFSSQLFANTNCKTDNIASAHPPLETNSNIQIEFNISDIPEEGSTDAYPISVSARNCLTNESRKISTLPYLGDPGKIESAFILNEKKYNKKRLYIIQSTAITSDTGISYNSDFFTVSVFDEKTEMEYSLNKKLSDFFGSGGDVATQEDSDFIDYSYPYKTKRAIEETLMSRGFKNWSLNKPSKAKVIDKVFIYEYPSIADKTPKYLIQNDIIVVNDQASGWLKISYKTARSGIIEGWIPCSKTEICESNQNTSKTHQKTASHK</sequence>
<name>A0ABZ2RM19_ECTME</name>
<gene>
    <name evidence="2" type="ORF">WG219_20865</name>
</gene>
<evidence type="ECO:0000313" key="2">
    <source>
        <dbReference type="EMBL" id="WXL25716.1"/>
    </source>
</evidence>
<keyword evidence="3" id="KW-1185">Reference proteome</keyword>
<accession>A0ABZ2RM19</accession>
<evidence type="ECO:0008006" key="4">
    <source>
        <dbReference type="Google" id="ProtNLM"/>
    </source>
</evidence>
<protein>
    <recommendedName>
        <fullName evidence="4">SH3b domain-containing protein</fullName>
    </recommendedName>
</protein>
<feature type="chain" id="PRO_5045820883" description="SH3b domain-containing protein" evidence="1">
    <location>
        <begin position="26"/>
        <end position="280"/>
    </location>
</feature>
<organism evidence="2 3">
    <name type="scientific">Ectopseudomonas mendocina</name>
    <name type="common">Pseudomonas mendocina</name>
    <dbReference type="NCBI Taxonomy" id="300"/>
    <lineage>
        <taxon>Bacteria</taxon>
        <taxon>Pseudomonadati</taxon>
        <taxon>Pseudomonadota</taxon>
        <taxon>Gammaproteobacteria</taxon>
        <taxon>Pseudomonadales</taxon>
        <taxon>Pseudomonadaceae</taxon>
        <taxon>Ectopseudomonas</taxon>
    </lineage>
</organism>
<dbReference type="EMBL" id="CP148074">
    <property type="protein sequence ID" value="WXL25716.1"/>
    <property type="molecule type" value="Genomic_DNA"/>
</dbReference>
<evidence type="ECO:0000313" key="3">
    <source>
        <dbReference type="Proteomes" id="UP001476583"/>
    </source>
</evidence>
<feature type="signal peptide" evidence="1">
    <location>
        <begin position="1"/>
        <end position="25"/>
    </location>
</feature>